<evidence type="ECO:0000259" key="1">
    <source>
        <dbReference type="Pfam" id="PF08241"/>
    </source>
</evidence>
<dbReference type="GO" id="GO:0008757">
    <property type="term" value="F:S-adenosylmethionine-dependent methyltransferase activity"/>
    <property type="evidence" value="ECO:0007669"/>
    <property type="project" value="InterPro"/>
</dbReference>
<evidence type="ECO:0000313" key="3">
    <source>
        <dbReference type="Proteomes" id="UP000229570"/>
    </source>
</evidence>
<dbReference type="InterPro" id="IPR013216">
    <property type="entry name" value="Methyltransf_11"/>
</dbReference>
<proteinExistence type="predicted"/>
<dbReference type="SUPFAM" id="SSF53335">
    <property type="entry name" value="S-adenosyl-L-methionine-dependent methyltransferases"/>
    <property type="match status" value="1"/>
</dbReference>
<accession>A0A2H0KM26</accession>
<name>A0A2H0KM26_9BACT</name>
<dbReference type="Proteomes" id="UP000229570">
    <property type="component" value="Unassembled WGS sequence"/>
</dbReference>
<protein>
    <recommendedName>
        <fullName evidence="1">Methyltransferase type 11 domain-containing protein</fullName>
    </recommendedName>
</protein>
<organism evidence="2 3">
    <name type="scientific">Candidatus Roizmanbacteria bacterium CG11_big_fil_rev_8_21_14_0_20_35_14</name>
    <dbReference type="NCBI Taxonomy" id="1974855"/>
    <lineage>
        <taxon>Bacteria</taxon>
        <taxon>Candidatus Roizmaniibacteriota</taxon>
    </lineage>
</organism>
<dbReference type="InterPro" id="IPR029063">
    <property type="entry name" value="SAM-dependent_MTases_sf"/>
</dbReference>
<sequence length="259" mass="30728">MKKVDYFIKKYLENRPMFMAIIRSQEAMLFQKYNYLINNKKILDFGCSDGFFTRTVFGKNRINVGLDLFNNKRVTEAKKEKIYKKITLYDGNTIPYPDNSFDMIISNCVLEHILDIKLSLTEIYRVLKPGGYLLTSVMTDQWENNLFGSKIFGKIYLRYMRKTQIHRNLLPDKQWQIYFKKAGFKIQSIDGYLYKKSSFYLDLFHYLSIGSLISYKLFGKWILFSIPFLNKIKTQLIKKTIIDENNPDKSSALFFVLKK</sequence>
<dbReference type="Pfam" id="PF08241">
    <property type="entry name" value="Methyltransf_11"/>
    <property type="match status" value="1"/>
</dbReference>
<evidence type="ECO:0000313" key="2">
    <source>
        <dbReference type="EMBL" id="PIQ72299.1"/>
    </source>
</evidence>
<reference evidence="2 3" key="1">
    <citation type="submission" date="2017-09" db="EMBL/GenBank/DDBJ databases">
        <title>Depth-based differentiation of microbial function through sediment-hosted aquifers and enrichment of novel symbionts in the deep terrestrial subsurface.</title>
        <authorList>
            <person name="Probst A.J."/>
            <person name="Ladd B."/>
            <person name="Jarett J.K."/>
            <person name="Geller-Mcgrath D.E."/>
            <person name="Sieber C.M."/>
            <person name="Emerson J.B."/>
            <person name="Anantharaman K."/>
            <person name="Thomas B.C."/>
            <person name="Malmstrom R."/>
            <person name="Stieglmeier M."/>
            <person name="Klingl A."/>
            <person name="Woyke T."/>
            <person name="Ryan C.M."/>
            <person name="Banfield J.F."/>
        </authorList>
    </citation>
    <scope>NUCLEOTIDE SEQUENCE [LARGE SCALE GENOMIC DNA]</scope>
    <source>
        <strain evidence="2">CG11_big_fil_rev_8_21_14_0_20_35_14</strain>
    </source>
</reference>
<dbReference type="AlphaFoldDB" id="A0A2H0KM26"/>
<dbReference type="EMBL" id="PCVL01000054">
    <property type="protein sequence ID" value="PIQ72299.1"/>
    <property type="molecule type" value="Genomic_DNA"/>
</dbReference>
<dbReference type="PANTHER" id="PTHR43861">
    <property type="entry name" value="TRANS-ACONITATE 2-METHYLTRANSFERASE-RELATED"/>
    <property type="match status" value="1"/>
</dbReference>
<dbReference type="CDD" id="cd02440">
    <property type="entry name" value="AdoMet_MTases"/>
    <property type="match status" value="1"/>
</dbReference>
<feature type="domain" description="Methyltransferase type 11" evidence="1">
    <location>
        <begin position="43"/>
        <end position="134"/>
    </location>
</feature>
<comment type="caution">
    <text evidence="2">The sequence shown here is derived from an EMBL/GenBank/DDBJ whole genome shotgun (WGS) entry which is preliminary data.</text>
</comment>
<dbReference type="PANTHER" id="PTHR43861:SF1">
    <property type="entry name" value="TRANS-ACONITATE 2-METHYLTRANSFERASE"/>
    <property type="match status" value="1"/>
</dbReference>
<dbReference type="Gene3D" id="3.40.50.150">
    <property type="entry name" value="Vaccinia Virus protein VP39"/>
    <property type="match status" value="1"/>
</dbReference>
<gene>
    <name evidence="2" type="ORF">COV86_03780</name>
</gene>